<name>A0AA46X0I7_RHORH</name>
<dbReference type="AlphaFoldDB" id="A0AA46X0I7"/>
<protein>
    <submittedName>
        <fullName evidence="3">Zn-ribbon domain-containing OB-fold protein</fullName>
    </submittedName>
</protein>
<dbReference type="SUPFAM" id="SSF50249">
    <property type="entry name" value="Nucleic acid-binding proteins"/>
    <property type="match status" value="1"/>
</dbReference>
<dbReference type="PANTHER" id="PTHR34075">
    <property type="entry name" value="BLR3430 PROTEIN"/>
    <property type="match status" value="1"/>
</dbReference>
<reference evidence="3 4" key="1">
    <citation type="journal article" date="2021" name="Front. Microbiol.">
        <title>Bacterial Transformation of Aromatic Monomers in Softwood Black Liquor.</title>
        <authorList>
            <person name="Navas L.E."/>
            <person name="Dexter G."/>
            <person name="Liu J."/>
            <person name="Levy-Booth D."/>
            <person name="Cho M."/>
            <person name="Jang S.K."/>
            <person name="Mansfield S.D."/>
            <person name="Renneckar S."/>
            <person name="Mohn W.W."/>
            <person name="Eltis L.D."/>
        </authorList>
    </citation>
    <scope>NUCLEOTIDE SEQUENCE [LARGE SCALE GENOMIC DNA]</scope>
    <source>
        <strain evidence="3 4">GD02</strain>
    </source>
</reference>
<dbReference type="InterPro" id="IPR002878">
    <property type="entry name" value="ChsH2_C"/>
</dbReference>
<keyword evidence="3" id="KW-0614">Plasmid</keyword>
<evidence type="ECO:0000259" key="1">
    <source>
        <dbReference type="Pfam" id="PF01796"/>
    </source>
</evidence>
<proteinExistence type="predicted"/>
<dbReference type="InterPro" id="IPR022002">
    <property type="entry name" value="ChsH2_Znr"/>
</dbReference>
<evidence type="ECO:0000313" key="4">
    <source>
        <dbReference type="Proteomes" id="UP001162740"/>
    </source>
</evidence>
<dbReference type="InterPro" id="IPR052513">
    <property type="entry name" value="Thioester_dehydratase-like"/>
</dbReference>
<sequence length="152" mass="16670">MAEKTASEETAAPEKPRADIPTVEAATAPYWDAATQGKLLIAKCGECDKVHHYPRPFCPFCWSEDVTAVEASGRGTLYTYSTVYVNDLHPFKSRLPYVAALVELEEGPRVMTNIEGCEPDALEVGMAVEVAFRSLTDELDATIFRPVAATDR</sequence>
<feature type="domain" description="ChsH2 C-terminal OB-fold" evidence="1">
    <location>
        <begin position="69"/>
        <end position="133"/>
    </location>
</feature>
<evidence type="ECO:0000259" key="2">
    <source>
        <dbReference type="Pfam" id="PF12172"/>
    </source>
</evidence>
<dbReference type="Gene3D" id="6.10.30.10">
    <property type="match status" value="1"/>
</dbReference>
<organism evidence="3 4">
    <name type="scientific">Rhodococcus rhodochrous</name>
    <dbReference type="NCBI Taxonomy" id="1829"/>
    <lineage>
        <taxon>Bacteria</taxon>
        <taxon>Bacillati</taxon>
        <taxon>Actinomycetota</taxon>
        <taxon>Actinomycetes</taxon>
        <taxon>Mycobacteriales</taxon>
        <taxon>Nocardiaceae</taxon>
        <taxon>Rhodococcus</taxon>
    </lineage>
</organism>
<evidence type="ECO:0000313" key="3">
    <source>
        <dbReference type="EMBL" id="UZF47876.1"/>
    </source>
</evidence>
<gene>
    <name evidence="3" type="ORF">KUM34_025995</name>
</gene>
<dbReference type="PANTHER" id="PTHR34075:SF5">
    <property type="entry name" value="BLR3430 PROTEIN"/>
    <property type="match status" value="1"/>
</dbReference>
<dbReference type="RefSeq" id="WP_229583410.1">
    <property type="nucleotide sequence ID" value="NZ_CP083975.1"/>
</dbReference>
<dbReference type="EMBL" id="CP083975">
    <property type="protein sequence ID" value="UZF47876.1"/>
    <property type="molecule type" value="Genomic_DNA"/>
</dbReference>
<dbReference type="Proteomes" id="UP001162740">
    <property type="component" value="Plasmid pGD02.2.1"/>
</dbReference>
<geneLocation type="plasmid" evidence="3 4">
    <name>pGD02.2.1</name>
</geneLocation>
<accession>A0AA46X0I7</accession>
<dbReference type="InterPro" id="IPR012340">
    <property type="entry name" value="NA-bd_OB-fold"/>
</dbReference>
<dbReference type="Pfam" id="PF01796">
    <property type="entry name" value="OB_ChsH2_C"/>
    <property type="match status" value="1"/>
</dbReference>
<dbReference type="Pfam" id="PF12172">
    <property type="entry name" value="zf-ChsH2"/>
    <property type="match status" value="1"/>
</dbReference>
<feature type="domain" description="ChsH2 rubredoxin-like zinc ribbon" evidence="2">
    <location>
        <begin position="31"/>
        <end position="66"/>
    </location>
</feature>